<sequence length="42" mass="4499">MTPLPPRPGWPPAPEEIEACGQLRDSFGIPAAVSGAERLRMP</sequence>
<proteinExistence type="predicted"/>
<evidence type="ECO:0000313" key="2">
    <source>
        <dbReference type="Proteomes" id="UP000003704"/>
    </source>
</evidence>
<name>I7ZAI2_9GAMM</name>
<dbReference type="Proteomes" id="UP000003704">
    <property type="component" value="Unassembled WGS sequence"/>
</dbReference>
<organism evidence="1 2">
    <name type="scientific">Hydrocarboniphaga effusa AP103</name>
    <dbReference type="NCBI Taxonomy" id="1172194"/>
    <lineage>
        <taxon>Bacteria</taxon>
        <taxon>Pseudomonadati</taxon>
        <taxon>Pseudomonadota</taxon>
        <taxon>Gammaproteobacteria</taxon>
        <taxon>Nevskiales</taxon>
        <taxon>Nevskiaceae</taxon>
        <taxon>Hydrocarboniphaga</taxon>
    </lineage>
</organism>
<keyword evidence="2" id="KW-1185">Reference proteome</keyword>
<gene>
    <name evidence="1" type="ORF">WQQ_38720</name>
</gene>
<protein>
    <submittedName>
        <fullName evidence="1">Uncharacterized protein</fullName>
    </submittedName>
</protein>
<dbReference type="STRING" id="1172194.WQQ_38720"/>
<accession>I7ZAI2</accession>
<evidence type="ECO:0000313" key="1">
    <source>
        <dbReference type="EMBL" id="EIT68677.1"/>
    </source>
</evidence>
<dbReference type="EMBL" id="AKGD01000003">
    <property type="protein sequence ID" value="EIT68677.1"/>
    <property type="molecule type" value="Genomic_DNA"/>
</dbReference>
<reference evidence="1 2" key="1">
    <citation type="journal article" date="2012" name="J. Bacteriol.">
        <title>Genome Sequence of n-Alkane-Degrading Hydrocarboniphaga effusa Strain AP103T (ATCC BAA-332T).</title>
        <authorList>
            <person name="Chang H.K."/>
            <person name="Zylstra G.J."/>
            <person name="Chae J.C."/>
        </authorList>
    </citation>
    <scope>NUCLEOTIDE SEQUENCE [LARGE SCALE GENOMIC DNA]</scope>
    <source>
        <strain evidence="1 2">AP103</strain>
    </source>
</reference>
<comment type="caution">
    <text evidence="1">The sequence shown here is derived from an EMBL/GenBank/DDBJ whole genome shotgun (WGS) entry which is preliminary data.</text>
</comment>
<dbReference type="AlphaFoldDB" id="I7ZAI2"/>